<proteinExistence type="predicted"/>
<evidence type="ECO:0000256" key="1">
    <source>
        <dbReference type="SAM" id="Phobius"/>
    </source>
</evidence>
<keyword evidence="1" id="KW-0812">Transmembrane</keyword>
<name>A0A0A9B9R8_ARUDO</name>
<feature type="transmembrane region" description="Helical" evidence="1">
    <location>
        <begin position="6"/>
        <end position="23"/>
    </location>
</feature>
<keyword evidence="1" id="KW-0472">Membrane</keyword>
<sequence length="26" mass="3183">MKLAWIVAFIMYIVFYSFTSFPNHQQ</sequence>
<reference evidence="2" key="2">
    <citation type="journal article" date="2015" name="Data Brief">
        <title>Shoot transcriptome of the giant reed, Arundo donax.</title>
        <authorList>
            <person name="Barrero R.A."/>
            <person name="Guerrero F.D."/>
            <person name="Moolhuijzen P."/>
            <person name="Goolsby J.A."/>
            <person name="Tidwell J."/>
            <person name="Bellgard S.E."/>
            <person name="Bellgard M.I."/>
        </authorList>
    </citation>
    <scope>NUCLEOTIDE SEQUENCE</scope>
    <source>
        <tissue evidence="2">Shoot tissue taken approximately 20 cm above the soil surface</tissue>
    </source>
</reference>
<dbReference type="AlphaFoldDB" id="A0A0A9B9R8"/>
<organism evidence="2">
    <name type="scientific">Arundo donax</name>
    <name type="common">Giant reed</name>
    <name type="synonym">Donax arundinaceus</name>
    <dbReference type="NCBI Taxonomy" id="35708"/>
    <lineage>
        <taxon>Eukaryota</taxon>
        <taxon>Viridiplantae</taxon>
        <taxon>Streptophyta</taxon>
        <taxon>Embryophyta</taxon>
        <taxon>Tracheophyta</taxon>
        <taxon>Spermatophyta</taxon>
        <taxon>Magnoliopsida</taxon>
        <taxon>Liliopsida</taxon>
        <taxon>Poales</taxon>
        <taxon>Poaceae</taxon>
        <taxon>PACMAD clade</taxon>
        <taxon>Arundinoideae</taxon>
        <taxon>Arundineae</taxon>
        <taxon>Arundo</taxon>
    </lineage>
</organism>
<keyword evidence="1" id="KW-1133">Transmembrane helix</keyword>
<reference evidence="2" key="1">
    <citation type="submission" date="2014-09" db="EMBL/GenBank/DDBJ databases">
        <authorList>
            <person name="Magalhaes I.L.F."/>
            <person name="Oliveira U."/>
            <person name="Santos F.R."/>
            <person name="Vidigal T.H.D.A."/>
            <person name="Brescovit A.D."/>
            <person name="Santos A.J."/>
        </authorList>
    </citation>
    <scope>NUCLEOTIDE SEQUENCE</scope>
    <source>
        <tissue evidence="2">Shoot tissue taken approximately 20 cm above the soil surface</tissue>
    </source>
</reference>
<evidence type="ECO:0000313" key="2">
    <source>
        <dbReference type="EMBL" id="JAD57975.1"/>
    </source>
</evidence>
<dbReference type="EMBL" id="GBRH01239920">
    <property type="protein sequence ID" value="JAD57975.1"/>
    <property type="molecule type" value="Transcribed_RNA"/>
</dbReference>
<protein>
    <submittedName>
        <fullName evidence="2">Uncharacterized protein</fullName>
    </submittedName>
</protein>
<accession>A0A0A9B9R8</accession>